<dbReference type="InterPro" id="IPR036628">
    <property type="entry name" value="Clp_N_dom_sf"/>
</dbReference>
<accession>A0A6L9Y0H3</accession>
<name>A0A6L9Y0H3_9MICO</name>
<dbReference type="Gene3D" id="1.10.1780.10">
    <property type="entry name" value="Clp, N-terminal domain"/>
    <property type="match status" value="1"/>
</dbReference>
<protein>
    <recommendedName>
        <fullName evidence="2">Clp R domain-containing protein</fullName>
    </recommendedName>
</protein>
<feature type="domain" description="Clp R" evidence="2">
    <location>
        <begin position="1"/>
        <end position="70"/>
    </location>
</feature>
<sequence>MDESNFPRTLRPIILRAVSEAQRRGDSAVEAEHLLLALADDSDREPAATFAAVGLDHAGIIRALRAERVASLEAAGVTPVPEDRLVSAARITRPRWGASARQAMVAASRMRTGPERRRRMAEKDLAIALLDLQLGTVPRALELAGIDRTALVAALSG</sequence>
<organism evidence="3 4">
    <name type="scientific">Leifsonia tongyongensis</name>
    <dbReference type="NCBI Taxonomy" id="1268043"/>
    <lineage>
        <taxon>Bacteria</taxon>
        <taxon>Bacillati</taxon>
        <taxon>Actinomycetota</taxon>
        <taxon>Actinomycetes</taxon>
        <taxon>Micrococcales</taxon>
        <taxon>Microbacteriaceae</taxon>
        <taxon>Leifsonia</taxon>
    </lineage>
</organism>
<dbReference type="EMBL" id="JAAGWY010000003">
    <property type="protein sequence ID" value="NEN07143.1"/>
    <property type="molecule type" value="Genomic_DNA"/>
</dbReference>
<gene>
    <name evidence="3" type="ORF">G3T36_14865</name>
</gene>
<dbReference type="SUPFAM" id="SSF81923">
    <property type="entry name" value="Double Clp-N motif"/>
    <property type="match status" value="1"/>
</dbReference>
<dbReference type="PROSITE" id="PS51903">
    <property type="entry name" value="CLP_R"/>
    <property type="match status" value="1"/>
</dbReference>
<keyword evidence="1" id="KW-0677">Repeat</keyword>
<keyword evidence="4" id="KW-1185">Reference proteome</keyword>
<evidence type="ECO:0000313" key="4">
    <source>
        <dbReference type="Proteomes" id="UP000474967"/>
    </source>
</evidence>
<dbReference type="InterPro" id="IPR004176">
    <property type="entry name" value="Clp_R_N"/>
</dbReference>
<evidence type="ECO:0000313" key="3">
    <source>
        <dbReference type="EMBL" id="NEN07143.1"/>
    </source>
</evidence>
<proteinExistence type="predicted"/>
<dbReference type="Pfam" id="PF02861">
    <property type="entry name" value="Clp_N"/>
    <property type="match status" value="1"/>
</dbReference>
<evidence type="ECO:0000256" key="1">
    <source>
        <dbReference type="PROSITE-ProRule" id="PRU01251"/>
    </source>
</evidence>
<evidence type="ECO:0000259" key="2">
    <source>
        <dbReference type="PROSITE" id="PS51903"/>
    </source>
</evidence>
<dbReference type="Proteomes" id="UP000474967">
    <property type="component" value="Unassembled WGS sequence"/>
</dbReference>
<dbReference type="AlphaFoldDB" id="A0A6L9Y0H3"/>
<comment type="caution">
    <text evidence="3">The sequence shown here is derived from an EMBL/GenBank/DDBJ whole genome shotgun (WGS) entry which is preliminary data.</text>
</comment>
<reference evidence="3 4" key="1">
    <citation type="journal article" date="2014" name="J. Microbiol.">
        <title>Diaminobutyricibacter tongyongensis gen. nov., sp. nov. and Homoserinibacter gongjuensis gen. nov., sp. nov. belong to the family Microbacteriaceae.</title>
        <authorList>
            <person name="Kim S.J."/>
            <person name="Ahn J.H."/>
            <person name="Weon H.Y."/>
            <person name="Hamada M."/>
            <person name="Suzuki K."/>
            <person name="Kwon S.W."/>
        </authorList>
    </citation>
    <scope>NUCLEOTIDE SEQUENCE [LARGE SCALE GENOMIC DNA]</scope>
    <source>
        <strain evidence="3 4">NBRC 108724</strain>
    </source>
</reference>
<dbReference type="RefSeq" id="WP_163290590.1">
    <property type="nucleotide sequence ID" value="NZ_JAAGWY010000003.1"/>
</dbReference>